<feature type="compositionally biased region" description="Basic and acidic residues" evidence="5">
    <location>
        <begin position="483"/>
        <end position="492"/>
    </location>
</feature>
<comment type="subcellular location">
    <subcellularLocation>
        <location evidence="1">Mitochondrion</location>
    </subcellularLocation>
</comment>
<sequence length="1484" mass="157915">MCQTCRRSSAEEPLPAPPLKGPSARLAARLLRTPPSSAARPSSFASKDETKNESGGDPIAASGDPHPPSPLTDFGDAKVTFESESRDSFSVFEPREIFTEGVKTIESIPSCSGGLYQRDIYGVVKTEEITVHQSTHEYDISVTNKVEVAFNSQGYVSSLFPLTPSSASAAYQPKASVLGTRHLNPAAPANYRQEFLATNCSRPANSALQVSAQIYAVQSVQFSKNQRLSSQEPSSLRCSKKSSSFVQDHLNSPVQPQESFSVQREPFLSHQSSSSLEKSQDSPATNRTTPASCSSTSGHRTERVEGGPPCRRGRCSRGGEAARVTVAGPGYPARGGSSWPGLDKSSRKSGCPLPDLVSPTSAQHNIASLYFSQDSSEPLSIVDLSTSIIKVGAPKLDVAKDYVCHVDPADLLSNPDLGPFRPSPPKTLPLAPSKTKKNVENERSKESYAAYKDSVADASPSKDQSPGQEVPKEASSSPTEVRQQIRECLDRVRSRRTASSSEAPAATPAGVNTPTADSSGAPHSDDSQPRSAASFAAGLYRLERLLRRGADAAPREPATPGPTSLTSRDASTITDVHQSEHLAEVEIISLVQEQIPSYRLRADPAAAAAGCSRDSWGGIVPFPALEAEDGASSPLSPEQAEATLQYFVLCGSRVSQMTKTYNDVDAVTRLLEEKEKDLELAARIGQQLVCRNRALEERQALLEQELQASTEANTQLQHQLHLKSNLLSIYTDDPDDSSRETTPSTVRHVGVELLQQKVRRLQEDNLQLRDEASRLAGATTECEEREDDLMRDVIKQLDSANSQVLQLTVELRQKNEESLKQHEEATLLLAQIVDLQAKLKESGEENQELASLVSISRECQQELSAEIAELKERYSEVLDLLHDTQEQLRRYSKKNMGVGPSRGSHLYHPLGGGSPYLSSLGGDSIASELSSLNVSLTPPPPQSMLGASGYTCRVLDTVKMTARPYSSSSSSSLHTPSHRAYTPGYTSYTPGYSTSLTAGYTSHTPGMPSYNSSRSCYTPSAGSLYKSGPWDSGVSMTASGQPSLDSGADSDMCTDTEDNYPRGKSGAGSASQVGVPGFPGTPELKAILKRIPPAHPTATTTTTTTSSAAAALPYGCRTPDYILATGPAWGSTEQGSRGMGGTKLQIIKPMKGSLTLHHWSRLATPDLSGLMQPHSDGIAVKSALGTRSDLELFSLSDLEEDDETITEPRKQFMETSGVFTFTNSTVLHVDDATHPSSALPGLQVSCSVPNTSTALPPSLPASRRGSTATFSTNVGLARVLHERGVAEALTCAPHPTATPANSPEGSGASTPVTSHFTLPSLTELRASLLEGASMIRRTLYPSPPRSPVLPGGGSLLHKVSEIAFVATPVGSQQIGGVIAPRPVPPSPLLHLSNLIRAGHPPLGPSLPSPDSLSPGAYRPPMPSNAPLGVPVPPGHSDITQLPKPGAPRRDLGTVPRRTAVPLAASSEAMGQLGVMKVGRKGGLL</sequence>
<dbReference type="PANTHER" id="PTHR15751">
    <property type="entry name" value="TRAFFICKING KINESIN-BINDING PROTEIN"/>
    <property type="match status" value="1"/>
</dbReference>
<dbReference type="CTD" id="45683"/>
<dbReference type="OrthoDB" id="10067624at2759"/>
<protein>
    <submittedName>
        <fullName evidence="8">Trafficking kinesin-binding protein 1 isoform X1</fullName>
    </submittedName>
</protein>
<evidence type="ECO:0000256" key="1">
    <source>
        <dbReference type="ARBA" id="ARBA00004173"/>
    </source>
</evidence>
<feature type="region of interest" description="Disordered" evidence="5">
    <location>
        <begin position="413"/>
        <end position="531"/>
    </location>
</feature>
<feature type="region of interest" description="Disordered" evidence="5">
    <location>
        <begin position="1400"/>
        <end position="1453"/>
    </location>
</feature>
<dbReference type="RefSeq" id="XP_047737919.1">
    <property type="nucleotide sequence ID" value="XM_047881963.1"/>
</dbReference>
<proteinExistence type="predicted"/>
<keyword evidence="3" id="KW-0496">Mitochondrion</keyword>
<gene>
    <name evidence="8" type="primary">LOC108665515</name>
</gene>
<dbReference type="GO" id="GO:0006605">
    <property type="term" value="P:protein targeting"/>
    <property type="evidence" value="ECO:0007669"/>
    <property type="project" value="TreeGrafter"/>
</dbReference>
<evidence type="ECO:0000256" key="3">
    <source>
        <dbReference type="ARBA" id="ARBA00023128"/>
    </source>
</evidence>
<feature type="compositionally biased region" description="Polar residues" evidence="5">
    <location>
        <begin position="247"/>
        <end position="262"/>
    </location>
</feature>
<evidence type="ECO:0000256" key="5">
    <source>
        <dbReference type="SAM" id="MobiDB-lite"/>
    </source>
</evidence>
<feature type="compositionally biased region" description="Polar residues" evidence="5">
    <location>
        <begin position="1034"/>
        <end position="1044"/>
    </location>
</feature>
<dbReference type="GO" id="GO:0048311">
    <property type="term" value="P:mitochondrion distribution"/>
    <property type="evidence" value="ECO:0007669"/>
    <property type="project" value="TreeGrafter"/>
</dbReference>
<keyword evidence="7" id="KW-1185">Reference proteome</keyword>
<dbReference type="PANTHER" id="PTHR15751:SF12">
    <property type="entry name" value="TRAFFICKING KINESIN-BINDING PROTEIN MILT"/>
    <property type="match status" value="1"/>
</dbReference>
<dbReference type="InterPro" id="IPR051946">
    <property type="entry name" value="Intracell_Traff-Reg"/>
</dbReference>
<feature type="region of interest" description="Disordered" evidence="5">
    <location>
        <begin position="247"/>
        <end position="357"/>
    </location>
</feature>
<feature type="compositionally biased region" description="Low complexity" evidence="5">
    <location>
        <begin position="34"/>
        <end position="45"/>
    </location>
</feature>
<dbReference type="GO" id="GO:0017022">
    <property type="term" value="F:myosin binding"/>
    <property type="evidence" value="ECO:0007669"/>
    <property type="project" value="TreeGrafter"/>
</dbReference>
<dbReference type="GO" id="GO:0031410">
    <property type="term" value="C:cytoplasmic vesicle"/>
    <property type="evidence" value="ECO:0007669"/>
    <property type="project" value="TreeGrafter"/>
</dbReference>
<feature type="compositionally biased region" description="Polar residues" evidence="5">
    <location>
        <begin position="283"/>
        <end position="298"/>
    </location>
</feature>
<accession>A0A979FLL2</accession>
<organism evidence="7 8">
    <name type="scientific">Hyalella azteca</name>
    <name type="common">Amphipod</name>
    <dbReference type="NCBI Taxonomy" id="294128"/>
    <lineage>
        <taxon>Eukaryota</taxon>
        <taxon>Metazoa</taxon>
        <taxon>Ecdysozoa</taxon>
        <taxon>Arthropoda</taxon>
        <taxon>Crustacea</taxon>
        <taxon>Multicrustacea</taxon>
        <taxon>Malacostraca</taxon>
        <taxon>Eumalacostraca</taxon>
        <taxon>Peracarida</taxon>
        <taxon>Amphipoda</taxon>
        <taxon>Senticaudata</taxon>
        <taxon>Talitrida</taxon>
        <taxon>Talitroidea</taxon>
        <taxon>Hyalellidae</taxon>
        <taxon>Hyalella</taxon>
    </lineage>
</organism>
<keyword evidence="2 4" id="KW-0175">Coiled coil</keyword>
<feature type="region of interest" description="Disordered" evidence="5">
    <location>
        <begin position="548"/>
        <end position="575"/>
    </location>
</feature>
<evidence type="ECO:0000313" key="8">
    <source>
        <dbReference type="RefSeq" id="XP_047737919.1"/>
    </source>
</evidence>
<evidence type="ECO:0000256" key="4">
    <source>
        <dbReference type="SAM" id="Coils"/>
    </source>
</evidence>
<dbReference type="Proteomes" id="UP000694843">
    <property type="component" value="Unplaced"/>
</dbReference>
<evidence type="ECO:0000259" key="6">
    <source>
        <dbReference type="SMART" id="SM01424"/>
    </source>
</evidence>
<dbReference type="GO" id="GO:0005739">
    <property type="term" value="C:mitochondrion"/>
    <property type="evidence" value="ECO:0007669"/>
    <property type="project" value="UniProtKB-SubCell"/>
</dbReference>
<feature type="region of interest" description="Disordered" evidence="5">
    <location>
        <begin position="1034"/>
        <end position="1076"/>
    </location>
</feature>
<dbReference type="Pfam" id="PF04849">
    <property type="entry name" value="HAP1_N"/>
    <property type="match status" value="1"/>
</dbReference>
<feature type="compositionally biased region" description="Basic and acidic residues" evidence="5">
    <location>
        <begin position="437"/>
        <end position="446"/>
    </location>
</feature>
<feature type="coiled-coil region" evidence="4">
    <location>
        <begin position="751"/>
        <end position="887"/>
    </location>
</feature>
<feature type="compositionally biased region" description="Pro residues" evidence="5">
    <location>
        <begin position="1417"/>
        <end position="1433"/>
    </location>
</feature>
<feature type="coiled-coil region" evidence="4">
    <location>
        <begin position="692"/>
        <end position="719"/>
    </location>
</feature>
<dbReference type="GO" id="GO:0047496">
    <property type="term" value="P:vesicle transport along microtubule"/>
    <property type="evidence" value="ECO:0007669"/>
    <property type="project" value="TreeGrafter"/>
</dbReference>
<dbReference type="SMART" id="SM01424">
    <property type="entry name" value="HAP1_N"/>
    <property type="match status" value="1"/>
</dbReference>
<dbReference type="InterPro" id="IPR006933">
    <property type="entry name" value="HAP1_N"/>
</dbReference>
<feature type="compositionally biased region" description="Low complexity" evidence="5">
    <location>
        <begin position="497"/>
        <end position="509"/>
    </location>
</feature>
<reference evidence="8" key="1">
    <citation type="submission" date="2025-08" db="UniProtKB">
        <authorList>
            <consortium name="RefSeq"/>
        </authorList>
    </citation>
    <scope>IDENTIFICATION</scope>
    <source>
        <tissue evidence="8">Whole organism</tissue>
    </source>
</reference>
<evidence type="ECO:0000256" key="2">
    <source>
        <dbReference type="ARBA" id="ARBA00023054"/>
    </source>
</evidence>
<feature type="compositionally biased region" description="Low complexity" evidence="5">
    <location>
        <begin position="268"/>
        <end position="277"/>
    </location>
</feature>
<feature type="region of interest" description="Disordered" evidence="5">
    <location>
        <begin position="1"/>
        <end position="76"/>
    </location>
</feature>
<evidence type="ECO:0000313" key="7">
    <source>
        <dbReference type="Proteomes" id="UP000694843"/>
    </source>
</evidence>
<feature type="compositionally biased region" description="Polar residues" evidence="5">
    <location>
        <begin position="561"/>
        <end position="575"/>
    </location>
</feature>
<name>A0A979FLL2_HYAAZ</name>
<feature type="domain" description="HAP1 N-terminal" evidence="6">
    <location>
        <begin position="592"/>
        <end position="894"/>
    </location>
</feature>
<dbReference type="GeneID" id="108665515"/>